<feature type="region of interest" description="Disordered" evidence="1">
    <location>
        <begin position="1"/>
        <end position="28"/>
    </location>
</feature>
<protein>
    <submittedName>
        <fullName evidence="2">Uncharacterized protein</fullName>
    </submittedName>
</protein>
<reference evidence="2" key="1">
    <citation type="submission" date="2019-08" db="EMBL/GenBank/DDBJ databases">
        <authorList>
            <person name="Kucharzyk K."/>
            <person name="Murdoch R.W."/>
            <person name="Higgins S."/>
            <person name="Loffler F."/>
        </authorList>
    </citation>
    <scope>NUCLEOTIDE SEQUENCE</scope>
</reference>
<sequence length="91" mass="9758">MGGRHQHQEPPGGGGVLCGYLHNPDERKPDVRADQEVLGKLPDGADDDRGVRRGQRNVRAGGARHRFAVGRGECEVPGMGGKRPGRDDPLV</sequence>
<accession>A0A645J0I8</accession>
<evidence type="ECO:0000256" key="1">
    <source>
        <dbReference type="SAM" id="MobiDB-lite"/>
    </source>
</evidence>
<organism evidence="2">
    <name type="scientific">bioreactor metagenome</name>
    <dbReference type="NCBI Taxonomy" id="1076179"/>
    <lineage>
        <taxon>unclassified sequences</taxon>
        <taxon>metagenomes</taxon>
        <taxon>ecological metagenomes</taxon>
    </lineage>
</organism>
<gene>
    <name evidence="2" type="ORF">SDC9_201693</name>
</gene>
<dbReference type="AlphaFoldDB" id="A0A645J0I8"/>
<comment type="caution">
    <text evidence="2">The sequence shown here is derived from an EMBL/GenBank/DDBJ whole genome shotgun (WGS) entry which is preliminary data.</text>
</comment>
<dbReference type="EMBL" id="VSSQ01121822">
    <property type="protein sequence ID" value="MPN54024.1"/>
    <property type="molecule type" value="Genomic_DNA"/>
</dbReference>
<name>A0A645J0I8_9ZZZZ</name>
<evidence type="ECO:0000313" key="2">
    <source>
        <dbReference type="EMBL" id="MPN54024.1"/>
    </source>
</evidence>
<proteinExistence type="predicted"/>